<sequence length="153" mass="15823">MASGYARMVVVLGVTATVAAVACGSGTVAVVDDPNLETAFENVLVQGETRTLGEIAEEAGIDGSSWDRMYYFSVPLLMSEVNRMLGTAGVVWEGLPGVGAEGLMVFTSDGEIVHAVTDYEPPLALNGFATADSVVSPGDLVGIPRVSVEAKGR</sequence>
<keyword evidence="1" id="KW-0732">Signal</keyword>
<feature type="signal peptide" evidence="1">
    <location>
        <begin position="1"/>
        <end position="22"/>
    </location>
</feature>
<gene>
    <name evidence="2" type="ORF">Q8814_04405</name>
</gene>
<comment type="caution">
    <text evidence="2">The sequence shown here is derived from an EMBL/GenBank/DDBJ whole genome shotgun (WGS) entry which is preliminary data.</text>
</comment>
<dbReference type="RefSeq" id="WP_330150796.1">
    <property type="nucleotide sequence ID" value="NZ_JAUZMZ010000014.1"/>
</dbReference>
<protein>
    <recommendedName>
        <fullName evidence="4">Lipoprotein</fullName>
    </recommendedName>
</protein>
<dbReference type="Proteomes" id="UP001331936">
    <property type="component" value="Unassembled WGS sequence"/>
</dbReference>
<feature type="chain" id="PRO_5047456420" description="Lipoprotein" evidence="1">
    <location>
        <begin position="23"/>
        <end position="153"/>
    </location>
</feature>
<dbReference type="EMBL" id="JAUZMZ010000014">
    <property type="protein sequence ID" value="MEE2031358.1"/>
    <property type="molecule type" value="Genomic_DNA"/>
</dbReference>
<evidence type="ECO:0000256" key="1">
    <source>
        <dbReference type="SAM" id="SignalP"/>
    </source>
</evidence>
<evidence type="ECO:0000313" key="3">
    <source>
        <dbReference type="Proteomes" id="UP001331936"/>
    </source>
</evidence>
<accession>A0ABU7JMV0</accession>
<name>A0ABU7JMV0_9NOCA</name>
<keyword evidence="3" id="KW-1185">Reference proteome</keyword>
<evidence type="ECO:0008006" key="4">
    <source>
        <dbReference type="Google" id="ProtNLM"/>
    </source>
</evidence>
<dbReference type="PROSITE" id="PS51257">
    <property type="entry name" value="PROKAR_LIPOPROTEIN"/>
    <property type="match status" value="1"/>
</dbReference>
<organism evidence="2 3">
    <name type="scientific">Rhodococcus chondri</name>
    <dbReference type="NCBI Taxonomy" id="3065941"/>
    <lineage>
        <taxon>Bacteria</taxon>
        <taxon>Bacillati</taxon>
        <taxon>Actinomycetota</taxon>
        <taxon>Actinomycetes</taxon>
        <taxon>Mycobacteriales</taxon>
        <taxon>Nocardiaceae</taxon>
        <taxon>Rhodococcus</taxon>
    </lineage>
</organism>
<proteinExistence type="predicted"/>
<reference evidence="2 3" key="1">
    <citation type="submission" date="2023-08" db="EMBL/GenBank/DDBJ databases">
        <authorList>
            <person name="Girao M."/>
            <person name="Carvalho M.F."/>
        </authorList>
    </citation>
    <scope>NUCLEOTIDE SEQUENCE [LARGE SCALE GENOMIC DNA]</scope>
    <source>
        <strain evidence="2 3">CC-R104</strain>
    </source>
</reference>
<evidence type="ECO:0000313" key="2">
    <source>
        <dbReference type="EMBL" id="MEE2031358.1"/>
    </source>
</evidence>